<dbReference type="Gene3D" id="2.60.120.1440">
    <property type="match status" value="1"/>
</dbReference>
<dbReference type="InterPro" id="IPR006860">
    <property type="entry name" value="FecR"/>
</dbReference>
<protein>
    <submittedName>
        <fullName evidence="4">FecR family protein</fullName>
    </submittedName>
</protein>
<feature type="domain" description="Protein FecR C-terminal" evidence="3">
    <location>
        <begin position="251"/>
        <end position="319"/>
    </location>
</feature>
<name>A0A1I2IA73_9BACT</name>
<dbReference type="GO" id="GO:0016989">
    <property type="term" value="F:sigma factor antagonist activity"/>
    <property type="evidence" value="ECO:0007669"/>
    <property type="project" value="TreeGrafter"/>
</dbReference>
<dbReference type="Proteomes" id="UP000198964">
    <property type="component" value="Unassembled WGS sequence"/>
</dbReference>
<dbReference type="STRING" id="655355.SAMN05216283_105179"/>
<evidence type="ECO:0000313" key="5">
    <source>
        <dbReference type="Proteomes" id="UP000198964"/>
    </source>
</evidence>
<evidence type="ECO:0000259" key="2">
    <source>
        <dbReference type="Pfam" id="PF04773"/>
    </source>
</evidence>
<reference evidence="4 5" key="1">
    <citation type="submission" date="2016-10" db="EMBL/GenBank/DDBJ databases">
        <authorList>
            <person name="de Groot N.N."/>
        </authorList>
    </citation>
    <scope>NUCLEOTIDE SEQUENCE [LARGE SCALE GENOMIC DNA]</scope>
    <source>
        <strain evidence="4 5">CGMCC 1.9156</strain>
    </source>
</reference>
<dbReference type="AlphaFoldDB" id="A0A1I2IA73"/>
<gene>
    <name evidence="4" type="ORF">SAMN05216283_105179</name>
</gene>
<proteinExistence type="predicted"/>
<sequence>MKNLFKKYFQSVITPNEFDQLTDFINQKKNEPAIHRFMDDEWQRQSQETFSEKQNPLLLQKIKHTILNEELSRSLQRAKYYSLGLKIAAVLMVGLVIANVWLYRGQEPGDEKQLVQTVSVPNGAKTEFELPDGSTVWLNAGTTISYAANFEKNRTVELRGEAFFDVVKSKNTFSVETKSGSVAVLGTAFNVQAYEEGEFTTTLERGRVEILNKKGTKLGILEPGDQVQLVDDQFVKDQVDTRIYTSWKDGKLIFVRETFPVAMRRLERWFNVDIQYSSDDFEGPWFSGTFENETISEAMDIICKTASVTYSYNSKKRIIKISALKK</sequence>
<dbReference type="InterPro" id="IPR032508">
    <property type="entry name" value="FecR_C"/>
</dbReference>
<dbReference type="Pfam" id="PF16344">
    <property type="entry name" value="FecR_C"/>
    <property type="match status" value="1"/>
</dbReference>
<keyword evidence="1" id="KW-0812">Transmembrane</keyword>
<evidence type="ECO:0000256" key="1">
    <source>
        <dbReference type="SAM" id="Phobius"/>
    </source>
</evidence>
<keyword evidence="5" id="KW-1185">Reference proteome</keyword>
<dbReference type="PANTHER" id="PTHR30273">
    <property type="entry name" value="PERIPLASMIC SIGNAL SENSOR AND SIGMA FACTOR ACTIVATOR FECR-RELATED"/>
    <property type="match status" value="1"/>
</dbReference>
<dbReference type="RefSeq" id="WP_093920087.1">
    <property type="nucleotide sequence ID" value="NZ_FONW01000005.1"/>
</dbReference>
<dbReference type="Pfam" id="PF04773">
    <property type="entry name" value="FecR"/>
    <property type="match status" value="1"/>
</dbReference>
<dbReference type="EMBL" id="FONW01000005">
    <property type="protein sequence ID" value="SFF38530.1"/>
    <property type="molecule type" value="Genomic_DNA"/>
</dbReference>
<dbReference type="InterPro" id="IPR012373">
    <property type="entry name" value="Ferrdict_sens_TM"/>
</dbReference>
<keyword evidence="1" id="KW-1133">Transmembrane helix</keyword>
<dbReference type="PANTHER" id="PTHR30273:SF2">
    <property type="entry name" value="PROTEIN FECR"/>
    <property type="match status" value="1"/>
</dbReference>
<dbReference type="PIRSF" id="PIRSF018266">
    <property type="entry name" value="FecR"/>
    <property type="match status" value="1"/>
</dbReference>
<keyword evidence="1" id="KW-0472">Membrane</keyword>
<feature type="transmembrane region" description="Helical" evidence="1">
    <location>
        <begin position="83"/>
        <end position="103"/>
    </location>
</feature>
<evidence type="ECO:0000313" key="4">
    <source>
        <dbReference type="EMBL" id="SFF38530.1"/>
    </source>
</evidence>
<feature type="domain" description="FecR protein" evidence="2">
    <location>
        <begin position="117"/>
        <end position="209"/>
    </location>
</feature>
<dbReference type="Gene3D" id="3.55.50.30">
    <property type="match status" value="1"/>
</dbReference>
<organism evidence="4 5">
    <name type="scientific">Sunxiuqinia elliptica</name>
    <dbReference type="NCBI Taxonomy" id="655355"/>
    <lineage>
        <taxon>Bacteria</taxon>
        <taxon>Pseudomonadati</taxon>
        <taxon>Bacteroidota</taxon>
        <taxon>Bacteroidia</taxon>
        <taxon>Marinilabiliales</taxon>
        <taxon>Prolixibacteraceae</taxon>
        <taxon>Sunxiuqinia</taxon>
    </lineage>
</organism>
<evidence type="ECO:0000259" key="3">
    <source>
        <dbReference type="Pfam" id="PF16344"/>
    </source>
</evidence>
<accession>A0A1I2IA73</accession>